<organism evidence="1 2">
    <name type="scientific">Streptomyces pseudogriseolus</name>
    <name type="common">Streptomyces gancidicus</name>
    <name type="synonym">Streptomyces rubiginosus</name>
    <dbReference type="NCBI Taxonomy" id="36817"/>
    <lineage>
        <taxon>Bacteria</taxon>
        <taxon>Bacillati</taxon>
        <taxon>Actinomycetota</taxon>
        <taxon>Actinomycetes</taxon>
        <taxon>Kitasatosporales</taxon>
        <taxon>Streptomycetaceae</taxon>
        <taxon>Streptomyces</taxon>
        <taxon>Streptomyces pseudogriseolus group</taxon>
    </lineage>
</organism>
<sequence length="56" mass="6200">MERAHPRSGDNYTPDMIVGAVTHPDTPHAAAYLHGRPHRLHRTLSVRASSGTDTQR</sequence>
<comment type="caution">
    <text evidence="1">The sequence shown here is derived from an EMBL/GenBank/DDBJ whole genome shotgun (WGS) entry which is preliminary data.</text>
</comment>
<evidence type="ECO:0000313" key="1">
    <source>
        <dbReference type="EMBL" id="GGS75861.1"/>
    </source>
</evidence>
<dbReference type="EMBL" id="BMTX01000035">
    <property type="protein sequence ID" value="GGS75861.1"/>
    <property type="molecule type" value="Genomic_DNA"/>
</dbReference>
<reference evidence="2" key="1">
    <citation type="journal article" date="2019" name="Int. J. Syst. Evol. Microbiol.">
        <title>The Global Catalogue of Microorganisms (GCM) 10K type strain sequencing project: providing services to taxonomists for standard genome sequencing and annotation.</title>
        <authorList>
            <consortium name="The Broad Institute Genomics Platform"/>
            <consortium name="The Broad Institute Genome Sequencing Center for Infectious Disease"/>
            <person name="Wu L."/>
            <person name="Ma J."/>
        </authorList>
    </citation>
    <scope>NUCLEOTIDE SEQUENCE [LARGE SCALE GENOMIC DNA]</scope>
    <source>
        <strain evidence="2">JCM 4416</strain>
    </source>
</reference>
<protein>
    <submittedName>
        <fullName evidence="1">Uncharacterized protein</fullName>
    </submittedName>
</protein>
<proteinExistence type="predicted"/>
<gene>
    <name evidence="1" type="ORF">GCM10010285_62950</name>
</gene>
<evidence type="ECO:0000313" key="2">
    <source>
        <dbReference type="Proteomes" id="UP000597853"/>
    </source>
</evidence>
<name>A0ABQ2TL15_STREZ</name>
<dbReference type="Proteomes" id="UP000597853">
    <property type="component" value="Unassembled WGS sequence"/>
</dbReference>
<accession>A0ABQ2TL15</accession>
<keyword evidence="2" id="KW-1185">Reference proteome</keyword>